<dbReference type="Pfam" id="PF08463">
    <property type="entry name" value="EcoEI_R_C"/>
    <property type="match status" value="1"/>
</dbReference>
<comment type="caution">
    <text evidence="2">The sequence shown here is derived from an EMBL/GenBank/DDBJ whole genome shotgun (WGS) entry which is preliminary data.</text>
</comment>
<evidence type="ECO:0000259" key="1">
    <source>
        <dbReference type="Pfam" id="PF08463"/>
    </source>
</evidence>
<dbReference type="Proteomes" id="UP000230251">
    <property type="component" value="Unassembled WGS sequence"/>
</dbReference>
<dbReference type="GO" id="GO:0003677">
    <property type="term" value="F:DNA binding"/>
    <property type="evidence" value="ECO:0007669"/>
    <property type="project" value="InterPro"/>
</dbReference>
<feature type="non-terminal residue" evidence="2">
    <location>
        <position position="1"/>
    </location>
</feature>
<dbReference type="GO" id="GO:0006304">
    <property type="term" value="P:DNA modification"/>
    <property type="evidence" value="ECO:0007669"/>
    <property type="project" value="InterPro"/>
</dbReference>
<gene>
    <name evidence="2" type="ORF">CO057_04050</name>
</gene>
<accession>A0A2M8ENB3</accession>
<reference evidence="3" key="1">
    <citation type="submission" date="2017-09" db="EMBL/GenBank/DDBJ databases">
        <title>Depth-based differentiation of microbial function through sediment-hosted aquifers and enrichment of novel symbionts in the deep terrestrial subsurface.</title>
        <authorList>
            <person name="Probst A.J."/>
            <person name="Ladd B."/>
            <person name="Jarett J.K."/>
            <person name="Geller-Mcgrath D.E."/>
            <person name="Sieber C.M.K."/>
            <person name="Emerson J.B."/>
            <person name="Anantharaman K."/>
            <person name="Thomas B.C."/>
            <person name="Malmstrom R."/>
            <person name="Stieglmeier M."/>
            <person name="Klingl A."/>
            <person name="Woyke T."/>
            <person name="Ryan C.M."/>
            <person name="Banfield J.F."/>
        </authorList>
    </citation>
    <scope>NUCLEOTIDE SEQUENCE [LARGE SCALE GENOMIC DNA]</scope>
</reference>
<dbReference type="InterPro" id="IPR013670">
    <property type="entry name" value="EcoEI_R_C_dom"/>
</dbReference>
<name>A0A2M8ENB3_9BACT</name>
<dbReference type="EMBL" id="PFSI01000061">
    <property type="protein sequence ID" value="PJC24208.1"/>
    <property type="molecule type" value="Genomic_DNA"/>
</dbReference>
<feature type="domain" description="EcoEI R protein C-terminal" evidence="1">
    <location>
        <begin position="7"/>
        <end position="106"/>
    </location>
</feature>
<dbReference type="GO" id="GO:0003824">
    <property type="term" value="F:catalytic activity"/>
    <property type="evidence" value="ECO:0007669"/>
    <property type="project" value="InterPro"/>
</dbReference>
<dbReference type="AlphaFoldDB" id="A0A2M8ENB3"/>
<sequence length="108" mass="12485">KITNNTEADEYDLLANLGFGENLHSRKERTDAVLNREQEFLKSLNDEQQKIVNGLLLKYQENGVTEITKANVFDVYPMPGFMYSQKTFGNPQALRQNVDRLQEKIYAN</sequence>
<evidence type="ECO:0000313" key="2">
    <source>
        <dbReference type="EMBL" id="PJC24208.1"/>
    </source>
</evidence>
<organism evidence="2 3">
    <name type="scientific">Candidatus Uhrbacteria bacterium CG_4_9_14_0_2_um_filter_41_50</name>
    <dbReference type="NCBI Taxonomy" id="1975031"/>
    <lineage>
        <taxon>Bacteria</taxon>
        <taxon>Candidatus Uhriibacteriota</taxon>
    </lineage>
</organism>
<proteinExistence type="predicted"/>
<protein>
    <recommendedName>
        <fullName evidence="1">EcoEI R protein C-terminal domain-containing protein</fullName>
    </recommendedName>
</protein>
<evidence type="ECO:0000313" key="3">
    <source>
        <dbReference type="Proteomes" id="UP000230251"/>
    </source>
</evidence>